<feature type="region of interest" description="Disordered" evidence="1">
    <location>
        <begin position="61"/>
        <end position="81"/>
    </location>
</feature>
<accession>A0A2R6NVR0</accession>
<evidence type="ECO:0000256" key="1">
    <source>
        <dbReference type="SAM" id="MobiDB-lite"/>
    </source>
</evidence>
<gene>
    <name evidence="2" type="ORF">PHLCEN_2v7740</name>
</gene>
<protein>
    <submittedName>
        <fullName evidence="2">Uncharacterized protein</fullName>
    </submittedName>
</protein>
<name>A0A2R6NVR0_9APHY</name>
<organism evidence="2 3">
    <name type="scientific">Hermanssonia centrifuga</name>
    <dbReference type="NCBI Taxonomy" id="98765"/>
    <lineage>
        <taxon>Eukaryota</taxon>
        <taxon>Fungi</taxon>
        <taxon>Dikarya</taxon>
        <taxon>Basidiomycota</taxon>
        <taxon>Agaricomycotina</taxon>
        <taxon>Agaricomycetes</taxon>
        <taxon>Polyporales</taxon>
        <taxon>Meruliaceae</taxon>
        <taxon>Hermanssonia</taxon>
    </lineage>
</organism>
<reference evidence="2 3" key="1">
    <citation type="submission" date="2018-02" db="EMBL/GenBank/DDBJ databases">
        <title>Genome sequence of the basidiomycete white-rot fungus Phlebia centrifuga.</title>
        <authorList>
            <person name="Granchi Z."/>
            <person name="Peng M."/>
            <person name="de Vries R.P."/>
            <person name="Hilden K."/>
            <person name="Makela M.R."/>
            <person name="Grigoriev I."/>
            <person name="Riley R."/>
        </authorList>
    </citation>
    <scope>NUCLEOTIDE SEQUENCE [LARGE SCALE GENOMIC DNA]</scope>
    <source>
        <strain evidence="2 3">FBCC195</strain>
    </source>
</reference>
<keyword evidence="3" id="KW-1185">Reference proteome</keyword>
<dbReference type="Pfam" id="PF18759">
    <property type="entry name" value="Plavaka"/>
    <property type="match status" value="1"/>
</dbReference>
<dbReference type="InterPro" id="IPR041078">
    <property type="entry name" value="Plavaka"/>
</dbReference>
<sequence length="856" mass="97395">MDNRKASARTSSATKPIIPRVPPNCCTFCHKRLATPIGVKLHIQNTEACRLRWEVWIEQTQRTRTRASGPSTSLTASDDNNDTTVSLEMAMSVDNFFSPIEESPSRGATVEDEPDDEDIARFVRYYPSPVAQVLRRGESTFEEWRRVNEKDGRPRWAPFANEEEWKLAHWLLKNVGQNKIDEFLKLDIIKRCELSIRSKYTFFQCVDQLPEADPWIYDELTVTGDVIGEDGKPLSERLDLWRRDPVECIRELIGKPALRDSMGYAPEQVFADSNGTSRIYDEMWSGDWWWNVQGKLPAGATIAPVILASDKTKLSQFRGDQTAWPVYLSIGNIAKATRREVTSHATVLVGYIPVTKLSCFSEATRSLAGYRLFHQCMKNILDPLVEAGAVGVEMTCADGWVRRIFPIVAAYVADFPEQCLVANVRESFCPRGLIPSNQRGEPTGCLLRSVSKSLDLLDKHKCGENPPEFHERGMRPVYEPFWRELPHCDIFACLTPDIMHQLHKGVFKDHLVSWCTKLIGDDEMDRRFMAITDVPGLRYFKKGISHVTQWTNTERKEMQKVFVALLVGAVSAEVLAVVQATIDFIYIAQYQQQTTETLKALRTAYDMFHRHKDVFVDLGVREHFNIPKVHAMFHYFEAIEQKGALDGYNTELAERLHIDFAKEGYRAGNHRDYIAHMTTWLQRQEAADLRVAYLDWLRDEELKEAAHGTRAVAGDKEAAGPAGDESDVEEIIRGKCPSPRTPLIVLEQSHGASEFLPALKTFVRHHFPQAKSLPNHLTRYNVYKQLKIERPWNRFVSTLVSFDKIHATAPVPARGRSPAVLAHLHTALVIKDPMVYRAREKGSLDGKHTPKVIQSN</sequence>
<proteinExistence type="predicted"/>
<feature type="region of interest" description="Disordered" evidence="1">
    <location>
        <begin position="708"/>
        <end position="728"/>
    </location>
</feature>
<evidence type="ECO:0000313" key="3">
    <source>
        <dbReference type="Proteomes" id="UP000186601"/>
    </source>
</evidence>
<dbReference type="Proteomes" id="UP000186601">
    <property type="component" value="Unassembled WGS sequence"/>
</dbReference>
<dbReference type="OrthoDB" id="2418900at2759"/>
<comment type="caution">
    <text evidence="2">The sequence shown here is derived from an EMBL/GenBank/DDBJ whole genome shotgun (WGS) entry which is preliminary data.</text>
</comment>
<dbReference type="EMBL" id="MLYV02000785">
    <property type="protein sequence ID" value="PSR77682.1"/>
    <property type="molecule type" value="Genomic_DNA"/>
</dbReference>
<evidence type="ECO:0000313" key="2">
    <source>
        <dbReference type="EMBL" id="PSR77682.1"/>
    </source>
</evidence>
<dbReference type="AlphaFoldDB" id="A0A2R6NVR0"/>
<dbReference type="STRING" id="98765.A0A2R6NVR0"/>
<feature type="compositionally biased region" description="Basic and acidic residues" evidence="1">
    <location>
        <begin position="708"/>
        <end position="718"/>
    </location>
</feature>